<feature type="transmembrane region" description="Helical" evidence="7">
    <location>
        <begin position="45"/>
        <end position="62"/>
    </location>
</feature>
<organism evidence="11">
    <name type="scientific">Candidatus Kentrum sp. SD</name>
    <dbReference type="NCBI Taxonomy" id="2126332"/>
    <lineage>
        <taxon>Bacteria</taxon>
        <taxon>Pseudomonadati</taxon>
        <taxon>Pseudomonadota</taxon>
        <taxon>Gammaproteobacteria</taxon>
        <taxon>Candidatus Kentrum</taxon>
    </lineage>
</organism>
<evidence type="ECO:0000313" key="10">
    <source>
        <dbReference type="EMBL" id="VFK40184.1"/>
    </source>
</evidence>
<keyword evidence="3" id="KW-0479">Metal-binding</keyword>
<evidence type="ECO:0000256" key="6">
    <source>
        <dbReference type="ARBA" id="ARBA00023014"/>
    </source>
</evidence>
<keyword evidence="7" id="KW-0812">Transmembrane</keyword>
<dbReference type="InterPro" id="IPR013783">
    <property type="entry name" value="Ig-like_fold"/>
</dbReference>
<evidence type="ECO:0000259" key="8">
    <source>
        <dbReference type="PROSITE" id="PS51379"/>
    </source>
</evidence>
<dbReference type="GO" id="GO:0046872">
    <property type="term" value="F:metal ion binding"/>
    <property type="evidence" value="ECO:0007669"/>
    <property type="project" value="UniProtKB-KW"/>
</dbReference>
<keyword evidence="7" id="KW-1133">Transmembrane helix</keyword>
<feature type="domain" description="4Fe-4S ferredoxin-type" evidence="8">
    <location>
        <begin position="263"/>
        <end position="292"/>
    </location>
</feature>
<dbReference type="Pfam" id="PF12801">
    <property type="entry name" value="Fer4_5"/>
    <property type="match status" value="1"/>
</dbReference>
<protein>
    <submittedName>
        <fullName evidence="11">Cytochrome c oxidase accessory protein FixG</fullName>
    </submittedName>
</protein>
<dbReference type="InterPro" id="IPR014116">
    <property type="entry name" value="Cyt_c_oxidase_cbb3_FixG"/>
</dbReference>
<dbReference type="EMBL" id="CAADHB010000035">
    <property type="protein sequence ID" value="VFK79081.1"/>
    <property type="molecule type" value="Genomic_DNA"/>
</dbReference>
<keyword evidence="7" id="KW-0472">Membrane</keyword>
<proteinExistence type="predicted"/>
<dbReference type="Pfam" id="PF13746">
    <property type="entry name" value="Fer4_18"/>
    <property type="match status" value="1"/>
</dbReference>
<name>A0A451BLD5_9GAMM</name>
<dbReference type="PANTHER" id="PTHR30176:SF3">
    <property type="entry name" value="FERREDOXIN-TYPE PROTEIN NAPH"/>
    <property type="match status" value="1"/>
</dbReference>
<keyword evidence="2" id="KW-0004">4Fe-4S</keyword>
<keyword evidence="6" id="KW-0411">Iron-sulfur</keyword>
<reference evidence="11" key="1">
    <citation type="submission" date="2019-02" db="EMBL/GenBank/DDBJ databases">
        <authorList>
            <person name="Gruber-Vodicka R. H."/>
            <person name="Seah K. B. B."/>
        </authorList>
    </citation>
    <scope>NUCLEOTIDE SEQUENCE</scope>
    <source>
        <strain evidence="11">BECK_S127</strain>
        <strain evidence="10">BECK_S1320</strain>
        <strain evidence="9">BECK_S1321</strain>
    </source>
</reference>
<accession>A0A451BLD5</accession>
<dbReference type="NCBIfam" id="TIGR02745">
    <property type="entry name" value="ccoG_rdxA_fixG"/>
    <property type="match status" value="1"/>
</dbReference>
<dbReference type="Pfam" id="PF11614">
    <property type="entry name" value="FixG_C"/>
    <property type="match status" value="1"/>
</dbReference>
<keyword evidence="1" id="KW-0813">Transport</keyword>
<dbReference type="InterPro" id="IPR017900">
    <property type="entry name" value="4Fe4S_Fe_S_CS"/>
</dbReference>
<evidence type="ECO:0000256" key="7">
    <source>
        <dbReference type="SAM" id="Phobius"/>
    </source>
</evidence>
<feature type="transmembrane region" description="Helical" evidence="7">
    <location>
        <begin position="188"/>
        <end position="216"/>
    </location>
</feature>
<evidence type="ECO:0000313" key="11">
    <source>
        <dbReference type="EMBL" id="VFK79081.1"/>
    </source>
</evidence>
<dbReference type="AlphaFoldDB" id="A0A451BLD5"/>
<dbReference type="InterPro" id="IPR032879">
    <property type="entry name" value="FixG_C"/>
</dbReference>
<gene>
    <name evidence="11" type="ORF">BECKSD772D_GA0070982_10357</name>
    <name evidence="10" type="ORF">BECKSD772E_GA0070983_10056</name>
    <name evidence="9" type="ORF">BECKSD772F_GA0070984_10046</name>
</gene>
<evidence type="ECO:0000256" key="1">
    <source>
        <dbReference type="ARBA" id="ARBA00022448"/>
    </source>
</evidence>
<feature type="transmembrane region" description="Helical" evidence="7">
    <location>
        <begin position="91"/>
        <end position="112"/>
    </location>
</feature>
<evidence type="ECO:0000256" key="5">
    <source>
        <dbReference type="ARBA" id="ARBA00023004"/>
    </source>
</evidence>
<keyword evidence="5" id="KW-0408">Iron</keyword>
<dbReference type="Gene3D" id="2.60.40.10">
    <property type="entry name" value="Immunoglobulins"/>
    <property type="match status" value="1"/>
</dbReference>
<dbReference type="InterPro" id="IPR051684">
    <property type="entry name" value="Electron_Trans/Redox"/>
</dbReference>
<dbReference type="EMBL" id="CAADFR010000004">
    <property type="protein sequence ID" value="VFK36665.1"/>
    <property type="molecule type" value="Genomic_DNA"/>
</dbReference>
<feature type="transmembrane region" description="Helical" evidence="7">
    <location>
        <begin position="165"/>
        <end position="182"/>
    </location>
</feature>
<dbReference type="GO" id="GO:0051539">
    <property type="term" value="F:4 iron, 4 sulfur cluster binding"/>
    <property type="evidence" value="ECO:0007669"/>
    <property type="project" value="UniProtKB-KW"/>
</dbReference>
<dbReference type="PANTHER" id="PTHR30176">
    <property type="entry name" value="FERREDOXIN-TYPE PROTEIN NAPH"/>
    <property type="match status" value="1"/>
</dbReference>
<feature type="transmembrane region" description="Helical" evidence="7">
    <location>
        <begin position="343"/>
        <end position="362"/>
    </location>
</feature>
<evidence type="ECO:0000256" key="4">
    <source>
        <dbReference type="ARBA" id="ARBA00022982"/>
    </source>
</evidence>
<evidence type="ECO:0000313" key="9">
    <source>
        <dbReference type="EMBL" id="VFK36665.1"/>
    </source>
</evidence>
<keyword evidence="4" id="KW-0249">Electron transport</keyword>
<evidence type="ECO:0000256" key="2">
    <source>
        <dbReference type="ARBA" id="ARBA00022485"/>
    </source>
</evidence>
<dbReference type="PROSITE" id="PS51379">
    <property type="entry name" value="4FE4S_FER_2"/>
    <property type="match status" value="1"/>
</dbReference>
<evidence type="ECO:0000256" key="3">
    <source>
        <dbReference type="ARBA" id="ARBA00022723"/>
    </source>
</evidence>
<dbReference type="GO" id="GO:0005886">
    <property type="term" value="C:plasma membrane"/>
    <property type="evidence" value="ECO:0007669"/>
    <property type="project" value="TreeGrafter"/>
</dbReference>
<dbReference type="SUPFAM" id="SSF54862">
    <property type="entry name" value="4Fe-4S ferredoxins"/>
    <property type="match status" value="1"/>
</dbReference>
<dbReference type="InterPro" id="IPR017896">
    <property type="entry name" value="4Fe4S_Fe-S-bd"/>
</dbReference>
<sequence length="482" mass="54010">MGSTSEAKDSSSSSREEPAQLVHQEINIGEETIHAKRIPGKWRNLKWISNTIWLIFFFGPYLRWDDRQAVLWDIPNRQFHLFAITILPQDFWLLSLVLLFFAMLLAVATAIAGRVWCGFFCFQTVWTDVFTWIEDKLEGSPQKRRKLEKAPSDANKIRIKAIKHLLWLLISVFTGISFVAWFTDAYRLWVNLVTFEASSTAYITILIFTVGTYLLAGFMREQTCLWLCPYARIQSAMVDKHTLIPTYDASRGEPRGHVRKKIESMKKSRIGDCIDCRLCVGVCPTGVDIRAGLQEGCLMCALCIDACDAVMSKLGRARGLIRYASFDEMESGVVLPLSGRTRIWVYGFISLIAAGGIVYGLSSLDSIELKVLHARQPMYVMQSDGSIQNQYTLKVLNKMTRGIDVRVSAAGPAGLVLTDMEKPITAHGSTVTSTTVFARVPRKNLNGESNPIIFRIDGALDSNAFSSERESIFVGPKKPALP</sequence>
<dbReference type="EMBL" id="CAADFU010000005">
    <property type="protein sequence ID" value="VFK40184.1"/>
    <property type="molecule type" value="Genomic_DNA"/>
</dbReference>
<dbReference type="PROSITE" id="PS00198">
    <property type="entry name" value="4FE4S_FER_1"/>
    <property type="match status" value="1"/>
</dbReference>